<dbReference type="InterPro" id="IPR034154">
    <property type="entry name" value="TOPRIM_DnaG/twinkle"/>
</dbReference>
<dbReference type="RefSeq" id="WP_207333204.1">
    <property type="nucleotide sequence ID" value="NZ_JAFMYW010000027.1"/>
</dbReference>
<comment type="caution">
    <text evidence="1">The sequence shown here is derived from an EMBL/GenBank/DDBJ whole genome shotgun (WGS) entry which is preliminary data.</text>
</comment>
<accession>A0ABS3JWH4</accession>
<dbReference type="InterPro" id="IPR036977">
    <property type="entry name" value="DNA_primase_Znf_CHC2"/>
</dbReference>
<dbReference type="Proteomes" id="UP000664628">
    <property type="component" value="Unassembled WGS sequence"/>
</dbReference>
<dbReference type="PANTHER" id="PTHR30313">
    <property type="entry name" value="DNA PRIMASE"/>
    <property type="match status" value="1"/>
</dbReference>
<dbReference type="Gene3D" id="3.40.1360.10">
    <property type="match status" value="1"/>
</dbReference>
<dbReference type="SUPFAM" id="SSF57783">
    <property type="entry name" value="Zinc beta-ribbon"/>
    <property type="match status" value="1"/>
</dbReference>
<dbReference type="Pfam" id="PF13155">
    <property type="entry name" value="Toprim_2"/>
    <property type="match status" value="1"/>
</dbReference>
<evidence type="ECO:0000313" key="2">
    <source>
        <dbReference type="Proteomes" id="UP000664628"/>
    </source>
</evidence>
<reference evidence="1 2" key="1">
    <citation type="submission" date="2021-03" db="EMBL/GenBank/DDBJ databases">
        <title>Fibrella sp. HMF5405 genome sequencing and assembly.</title>
        <authorList>
            <person name="Kang H."/>
            <person name="Kim H."/>
            <person name="Bae S."/>
            <person name="Joh K."/>
        </authorList>
    </citation>
    <scope>NUCLEOTIDE SEQUENCE [LARGE SCALE GENOMIC DNA]</scope>
    <source>
        <strain evidence="1 2">HMF5405</strain>
    </source>
</reference>
<keyword evidence="2" id="KW-1185">Reference proteome</keyword>
<dbReference type="PANTHER" id="PTHR30313:SF2">
    <property type="entry name" value="DNA PRIMASE"/>
    <property type="match status" value="1"/>
</dbReference>
<protein>
    <submittedName>
        <fullName evidence="1">Toprim domain-containing protein</fullName>
    </submittedName>
</protein>
<proteinExistence type="predicted"/>
<dbReference type="CDD" id="cd01029">
    <property type="entry name" value="TOPRIM_primases"/>
    <property type="match status" value="1"/>
</dbReference>
<evidence type="ECO:0000313" key="1">
    <source>
        <dbReference type="EMBL" id="MBO0953252.1"/>
    </source>
</evidence>
<gene>
    <name evidence="1" type="ORF">J2I46_32070</name>
</gene>
<dbReference type="EMBL" id="JAFMYW010000027">
    <property type="protein sequence ID" value="MBO0953252.1"/>
    <property type="molecule type" value="Genomic_DNA"/>
</dbReference>
<dbReference type="SUPFAM" id="SSF56731">
    <property type="entry name" value="DNA primase core"/>
    <property type="match status" value="1"/>
</dbReference>
<organism evidence="1 2">
    <name type="scientific">Fibrella forsythiae</name>
    <dbReference type="NCBI Taxonomy" id="2817061"/>
    <lineage>
        <taxon>Bacteria</taxon>
        <taxon>Pseudomonadati</taxon>
        <taxon>Bacteroidota</taxon>
        <taxon>Cytophagia</taxon>
        <taxon>Cytophagales</taxon>
        <taxon>Spirosomataceae</taxon>
        <taxon>Fibrella</taxon>
    </lineage>
</organism>
<dbReference type="InterPro" id="IPR050219">
    <property type="entry name" value="DnaG_primase"/>
</dbReference>
<dbReference type="Gene3D" id="3.90.580.10">
    <property type="entry name" value="Zinc finger, CHC2-type domain"/>
    <property type="match status" value="1"/>
</dbReference>
<sequence length="286" mass="32234">MDFQTAKRLPIVDYLNRRGVTPDQVLGNQVWYRSPLRSESTASFKVDATRNIWFDHGEGIGGTLIDLVTALDKVSPLEALRRLDSTQPINPPTTLPDCQPRPARAEEHTVRIKSVKMLGNPALIQYAEHRRIPFPLARTYLQECYYSVDEKHFFGLGFANDLGGYELRNRLWQGCSSPKAITTLPVEGSDTVSVFEGFFDFLSAMVYFNRSKPAHTVVVLNSAALLQTALPALHQYKRVHLFLDNDATGIKAAGSVKATCHNVVDYSTQYYPHHKDFNEFLIKSTE</sequence>
<name>A0ABS3JWH4_9BACT</name>